<dbReference type="InterPro" id="IPR050208">
    <property type="entry name" value="MHC_class-I_related"/>
</dbReference>
<dbReference type="InterPro" id="IPR013783">
    <property type="entry name" value="Ig-like_fold"/>
</dbReference>
<evidence type="ECO:0000256" key="1">
    <source>
        <dbReference type="ARBA" id="ARBA00023180"/>
    </source>
</evidence>
<dbReference type="PANTHER" id="PTHR16675:SF237">
    <property type="entry name" value="MHC CLASS I ANTIGEN TRANSCRIPT VARIANT 1-RELATED"/>
    <property type="match status" value="1"/>
</dbReference>
<protein>
    <recommendedName>
        <fullName evidence="2">Ig-like domain-containing protein</fullName>
    </recommendedName>
</protein>
<dbReference type="InterPro" id="IPR037055">
    <property type="entry name" value="MHC_I-like_Ag-recog_sf"/>
</dbReference>
<dbReference type="InterPro" id="IPR007110">
    <property type="entry name" value="Ig-like_dom"/>
</dbReference>
<evidence type="ECO:0000259" key="2">
    <source>
        <dbReference type="PROSITE" id="PS50835"/>
    </source>
</evidence>
<name>A0A3B4G4V9_9CICH</name>
<dbReference type="Pfam" id="PF00129">
    <property type="entry name" value="MHC_I"/>
    <property type="match status" value="1"/>
</dbReference>
<dbReference type="GO" id="GO:0006955">
    <property type="term" value="P:immune response"/>
    <property type="evidence" value="ECO:0007669"/>
    <property type="project" value="TreeGrafter"/>
</dbReference>
<dbReference type="PROSITE" id="PS50835">
    <property type="entry name" value="IG_LIKE"/>
    <property type="match status" value="1"/>
</dbReference>
<dbReference type="GeneTree" id="ENSGT01120000271828"/>
<dbReference type="SUPFAM" id="SSF54452">
    <property type="entry name" value="MHC antigen-recognition domain"/>
    <property type="match status" value="1"/>
</dbReference>
<proteinExistence type="predicted"/>
<dbReference type="PANTHER" id="PTHR16675">
    <property type="entry name" value="MHC CLASS I-RELATED"/>
    <property type="match status" value="1"/>
</dbReference>
<dbReference type="InterPro" id="IPR011162">
    <property type="entry name" value="MHC_I/II-like_Ag-recog"/>
</dbReference>
<dbReference type="GO" id="GO:0005615">
    <property type="term" value="C:extracellular space"/>
    <property type="evidence" value="ECO:0007669"/>
    <property type="project" value="TreeGrafter"/>
</dbReference>
<sequence length="365" mass="41700">KSFIISLVLAVFRYKHSLKYFVTGSSGVPNIPEFMGVVVFNGIQVGYCDSNNKTLKPKQDWAKKMLETNPEKKEWHTNMCFNDQPNFFREMIFMLKQQFSQSEGEVFSRISGCEQDENTGEVTGLTQYGYNGEDFLEFDLKAQMWIALKPEADIIKLRWDADKVRIKHKANSLTQICPEWLKMCVDNGKSSLQTTVPSVSLLQMTPSSPVSCHATGFYPDRAMMFWRKDGEELHEGVDPGEILPNNDETFQMSVDLNVLSFRPEDWSRYECVFQLSDGEDVIITRLNETVIRTNRGGKNTNGEKSSFNSFCFLLLWIVNPAANLKYLLYKQCPCYEKRENSPITLLAPGLCVLYPLPAIVGVYKS</sequence>
<evidence type="ECO:0000313" key="3">
    <source>
        <dbReference type="Ensembl" id="ENSPNYP00000016778.1"/>
    </source>
</evidence>
<dbReference type="Gene3D" id="3.30.500.10">
    <property type="entry name" value="MHC class I-like antigen recognition-like"/>
    <property type="match status" value="1"/>
</dbReference>
<dbReference type="FunFam" id="2.60.40.10:FF:000943">
    <property type="entry name" value="Classical MHC class I molecule, alpha-chain"/>
    <property type="match status" value="1"/>
</dbReference>
<dbReference type="InterPro" id="IPR011161">
    <property type="entry name" value="MHC_I-like_Ag-recog"/>
</dbReference>
<dbReference type="Gene3D" id="2.60.40.10">
    <property type="entry name" value="Immunoglobulins"/>
    <property type="match status" value="1"/>
</dbReference>
<dbReference type="SMART" id="SM00407">
    <property type="entry name" value="IGc1"/>
    <property type="match status" value="1"/>
</dbReference>
<dbReference type="AlphaFoldDB" id="A0A3B4G4V9"/>
<dbReference type="GO" id="GO:0009897">
    <property type="term" value="C:external side of plasma membrane"/>
    <property type="evidence" value="ECO:0007669"/>
    <property type="project" value="TreeGrafter"/>
</dbReference>
<reference evidence="3" key="1">
    <citation type="submission" date="2023-09" db="UniProtKB">
        <authorList>
            <consortium name="Ensembl"/>
        </authorList>
    </citation>
    <scope>IDENTIFICATION</scope>
</reference>
<dbReference type="SUPFAM" id="SSF48726">
    <property type="entry name" value="Immunoglobulin"/>
    <property type="match status" value="1"/>
</dbReference>
<dbReference type="InterPro" id="IPR003597">
    <property type="entry name" value="Ig_C1-set"/>
</dbReference>
<dbReference type="Ensembl" id="ENSPNYT00000017198.1">
    <property type="protein sequence ID" value="ENSPNYP00000016778.1"/>
    <property type="gene ID" value="ENSPNYG00000012520.1"/>
</dbReference>
<organism evidence="3">
    <name type="scientific">Pundamilia nyererei</name>
    <dbReference type="NCBI Taxonomy" id="303518"/>
    <lineage>
        <taxon>Eukaryota</taxon>
        <taxon>Metazoa</taxon>
        <taxon>Chordata</taxon>
        <taxon>Craniata</taxon>
        <taxon>Vertebrata</taxon>
        <taxon>Euteleostomi</taxon>
        <taxon>Actinopterygii</taxon>
        <taxon>Neopterygii</taxon>
        <taxon>Teleostei</taxon>
        <taxon>Neoteleostei</taxon>
        <taxon>Acanthomorphata</taxon>
        <taxon>Ovalentaria</taxon>
        <taxon>Cichlomorphae</taxon>
        <taxon>Cichliformes</taxon>
        <taxon>Cichlidae</taxon>
        <taxon>African cichlids</taxon>
        <taxon>Pseudocrenilabrinae</taxon>
        <taxon>Haplochromini</taxon>
        <taxon>Pundamilia</taxon>
    </lineage>
</organism>
<keyword evidence="1" id="KW-0325">Glycoprotein</keyword>
<dbReference type="Pfam" id="PF07654">
    <property type="entry name" value="C1-set"/>
    <property type="match status" value="1"/>
</dbReference>
<dbReference type="InterPro" id="IPR036179">
    <property type="entry name" value="Ig-like_dom_sf"/>
</dbReference>
<accession>A0A3B4G4V9</accession>
<feature type="domain" description="Ig-like" evidence="2">
    <location>
        <begin position="197"/>
        <end position="271"/>
    </location>
</feature>